<dbReference type="GO" id="GO:0009401">
    <property type="term" value="P:phosphoenolpyruvate-dependent sugar phosphotransferase system"/>
    <property type="evidence" value="ECO:0007669"/>
    <property type="project" value="InterPro"/>
</dbReference>
<sequence>MKKFMDWLANSFAPKAKILTQKPAIAGLSSAMQKLIPFIMTGSIVFFYNVFRSYLPSLPDLGNISNYSFGMIGLIAAFMVANQYMEKFKHPNYSITAGIVSVCSLMMFLHPVGAEEGVYDMGRVGPTGILIGVITGAVVSVIFHYFSKLKLLQNSELPDFVVEWINNIIPIFLSLALWSTLIFGLKIDIFQVIIGLFEPIQNFGQSLPGLILLVLIPAFFYSMGISTWLWSAIQNPIFIAGIAANTLALQQGTDPMNIVTNETVYSIGLIMMGGTGATLGLNLLMCFSKAKKLKTLGRICIGPSIFNINEPIVFSTPVVMNPLLMMPMWINSIVGSCVIWFAMRGGLLNIPAELMQLAQIPAPISSVILTKDFRAILWYVVLFAIYMGIWYPFFKVYEKEVIAEEEKAEKAVQQPESVVGAEVVS</sequence>
<dbReference type="InterPro" id="IPR004501">
    <property type="entry name" value="PTS_EIIC_3"/>
</dbReference>
<dbReference type="EMBL" id="CP147247">
    <property type="protein sequence ID" value="WYJ91601.1"/>
    <property type="molecule type" value="Genomic_DNA"/>
</dbReference>
<organism evidence="11">
    <name type="scientific">Candidatus Enterococcus clewellii</name>
    <dbReference type="NCBI Taxonomy" id="1834193"/>
    <lineage>
        <taxon>Bacteria</taxon>
        <taxon>Bacillati</taxon>
        <taxon>Bacillota</taxon>
        <taxon>Bacilli</taxon>
        <taxon>Lactobacillales</taxon>
        <taxon>Enterococcaceae</taxon>
        <taxon>Enterococcus</taxon>
    </lineage>
</organism>
<feature type="transmembrane region" description="Helical" evidence="9">
    <location>
        <begin position="265"/>
        <end position="287"/>
    </location>
</feature>
<evidence type="ECO:0000313" key="12">
    <source>
        <dbReference type="EMBL" id="WYJ91601.1"/>
    </source>
</evidence>
<feature type="transmembrane region" description="Helical" evidence="9">
    <location>
        <begin position="209"/>
        <end position="230"/>
    </location>
</feature>
<comment type="function">
    <text evidence="8">The phosphoenolpyruvate-dependent sugar phosphotransferase system (PTS), a major carbohydrate active -transport system, catalyzes the phosphorylation of incoming sugar substrates concomitant with their translocation across the cell membrane.</text>
</comment>
<feature type="transmembrane region" description="Helical" evidence="9">
    <location>
        <begin position="129"/>
        <end position="147"/>
    </location>
</feature>
<evidence type="ECO:0000259" key="10">
    <source>
        <dbReference type="PROSITE" id="PS51105"/>
    </source>
</evidence>
<evidence type="ECO:0000313" key="11">
    <source>
        <dbReference type="EMBL" id="OTP11569.1"/>
    </source>
</evidence>
<dbReference type="RefSeq" id="WP_170924877.1">
    <property type="nucleotide sequence ID" value="NZ_CP147247.1"/>
</dbReference>
<dbReference type="PANTHER" id="PTHR33989:SF4">
    <property type="entry name" value="PTS SYSTEM N,N'-DIACETYLCHITOBIOSE-SPECIFIC EIIC COMPONENT"/>
    <property type="match status" value="1"/>
</dbReference>
<dbReference type="EMBL" id="NGMM01000007">
    <property type="protein sequence ID" value="OTP11569.1"/>
    <property type="molecule type" value="Genomic_DNA"/>
</dbReference>
<evidence type="ECO:0000256" key="1">
    <source>
        <dbReference type="ARBA" id="ARBA00004651"/>
    </source>
</evidence>
<feature type="transmembrane region" description="Helical" evidence="9">
    <location>
        <begin position="67"/>
        <end position="85"/>
    </location>
</feature>
<evidence type="ECO:0000256" key="3">
    <source>
        <dbReference type="ARBA" id="ARBA00022475"/>
    </source>
</evidence>
<evidence type="ECO:0000256" key="4">
    <source>
        <dbReference type="ARBA" id="ARBA00022597"/>
    </source>
</evidence>
<feature type="transmembrane region" description="Helical" evidence="9">
    <location>
        <begin position="376"/>
        <end position="394"/>
    </location>
</feature>
<evidence type="ECO:0000256" key="2">
    <source>
        <dbReference type="ARBA" id="ARBA00022448"/>
    </source>
</evidence>
<feature type="transmembrane region" description="Helical" evidence="9">
    <location>
        <begin position="92"/>
        <end position="109"/>
    </location>
</feature>
<dbReference type="InterPro" id="IPR003352">
    <property type="entry name" value="PTS_EIIC"/>
</dbReference>
<keyword evidence="7 8" id="KW-0472">Membrane</keyword>
<evidence type="ECO:0000256" key="5">
    <source>
        <dbReference type="ARBA" id="ARBA00022692"/>
    </source>
</evidence>
<evidence type="ECO:0000256" key="7">
    <source>
        <dbReference type="ARBA" id="ARBA00023136"/>
    </source>
</evidence>
<evidence type="ECO:0000313" key="13">
    <source>
        <dbReference type="Proteomes" id="UP000195141"/>
    </source>
</evidence>
<feature type="transmembrane region" description="Helical" evidence="9">
    <location>
        <begin position="168"/>
        <end position="197"/>
    </location>
</feature>
<dbReference type="GO" id="GO:1902815">
    <property type="term" value="P:N,N'-diacetylchitobiose import"/>
    <property type="evidence" value="ECO:0007669"/>
    <property type="project" value="TreeGrafter"/>
</dbReference>
<reference evidence="11" key="1">
    <citation type="submission" date="2017-05" db="EMBL/GenBank/DDBJ databases">
        <title>The Genome Sequence of Enterococcus sp. 9E7_DIV0242.</title>
        <authorList>
            <consortium name="The Broad Institute Genomics Platform"/>
            <consortium name="The Broad Institute Genomic Center for Infectious Diseases"/>
            <person name="Earl A."/>
            <person name="Manson A."/>
            <person name="Schwartman J."/>
            <person name="Gilmore M."/>
            <person name="Abouelleil A."/>
            <person name="Cao P."/>
            <person name="Chapman S."/>
            <person name="Cusick C."/>
            <person name="Shea T."/>
            <person name="Young S."/>
            <person name="Neafsey D."/>
            <person name="Nusbaum C."/>
            <person name="Birren B."/>
        </authorList>
    </citation>
    <scope>NUCLEOTIDE SEQUENCE [LARGE SCALE GENOMIC DNA]</scope>
    <source>
        <strain evidence="11">9E7_DIV0242</strain>
    </source>
</reference>
<evidence type="ECO:0000256" key="6">
    <source>
        <dbReference type="ARBA" id="ARBA00022989"/>
    </source>
</evidence>
<keyword evidence="6 9" id="KW-1133">Transmembrane helix</keyword>
<proteinExistence type="predicted"/>
<comment type="subcellular location">
    <subcellularLocation>
        <location evidence="1">Cell membrane</location>
        <topology evidence="1">Multi-pass membrane protein</topology>
    </subcellularLocation>
</comment>
<reference evidence="12" key="2">
    <citation type="submission" date="2017-05" db="EMBL/GenBank/DDBJ databases">
        <authorList>
            <consortium name="The Broad Institute Genomics Platform"/>
            <consortium name="The Broad Institute Genomic Center for Infectious Diseases"/>
            <person name="Earl A."/>
            <person name="Manson A."/>
            <person name="Schwartman J."/>
            <person name="Gilmore M."/>
            <person name="Abouelleil A."/>
            <person name="Cao P."/>
            <person name="Chapman S."/>
            <person name="Cusick C."/>
            <person name="Shea T."/>
            <person name="Young S."/>
            <person name="Neafsey D."/>
            <person name="Nusbaum C."/>
            <person name="Birren B."/>
        </authorList>
    </citation>
    <scope>NUCLEOTIDE SEQUENCE</scope>
    <source>
        <strain evidence="12">9E7_DIV0242</strain>
    </source>
</reference>
<dbReference type="Proteomes" id="UP000195141">
    <property type="component" value="Chromosome"/>
</dbReference>
<feature type="transmembrane region" description="Helical" evidence="9">
    <location>
        <begin position="237"/>
        <end position="253"/>
    </location>
</feature>
<keyword evidence="13" id="KW-1185">Reference proteome</keyword>
<keyword evidence="2 8" id="KW-0813">Transport</keyword>
<feature type="transmembrane region" description="Helical" evidence="9">
    <location>
        <begin position="35"/>
        <end position="55"/>
    </location>
</feature>
<protein>
    <recommendedName>
        <fullName evidence="8">Permease IIC component</fullName>
    </recommendedName>
</protein>
<keyword evidence="3 8" id="KW-1003">Cell membrane</keyword>
<evidence type="ECO:0000256" key="8">
    <source>
        <dbReference type="PIRNR" id="PIRNR006351"/>
    </source>
</evidence>
<feature type="transmembrane region" description="Helical" evidence="9">
    <location>
        <begin position="323"/>
        <end position="343"/>
    </location>
</feature>
<dbReference type="InterPro" id="IPR051088">
    <property type="entry name" value="PTS_Sugar-EIIC/EIIB"/>
</dbReference>
<dbReference type="GO" id="GO:0008982">
    <property type="term" value="F:protein-N(PI)-phosphohistidine-sugar phosphotransferase activity"/>
    <property type="evidence" value="ECO:0007669"/>
    <property type="project" value="UniProtKB-UniRule"/>
</dbReference>
<dbReference type="InterPro" id="IPR004796">
    <property type="entry name" value="PTS_IIC_cello"/>
</dbReference>
<accession>A0A242K1N3</accession>
<dbReference type="AlphaFoldDB" id="A0A242K1N3"/>
<keyword evidence="4 8" id="KW-0762">Sugar transport</keyword>
<name>A0A242K1N3_9ENTE</name>
<feature type="domain" description="PTS EIIC type-3" evidence="10">
    <location>
        <begin position="8"/>
        <end position="393"/>
    </location>
</feature>
<dbReference type="PIRSF" id="PIRSF006351">
    <property type="entry name" value="PTS_EIIC-Cellobiose"/>
    <property type="match status" value="1"/>
</dbReference>
<reference evidence="12" key="3">
    <citation type="submission" date="2024-03" db="EMBL/GenBank/DDBJ databases">
        <title>The Genome Sequence of Enterococcus sp. DIV0242b.</title>
        <authorList>
            <consortium name="The Broad Institute Genomics Platform"/>
            <consortium name="The Broad Institute Microbial Omics Core"/>
            <consortium name="The Broad Institute Genomic Center for Infectious Diseases"/>
            <person name="Earl A."/>
            <person name="Manson A."/>
            <person name="Gilmore M."/>
            <person name="Schwartman J."/>
            <person name="Shea T."/>
            <person name="Abouelleil A."/>
            <person name="Cao P."/>
            <person name="Chapman S."/>
            <person name="Cusick C."/>
            <person name="Young S."/>
            <person name="Neafsey D."/>
            <person name="Nusbaum C."/>
            <person name="Birren B."/>
        </authorList>
    </citation>
    <scope>NUCLEOTIDE SEQUENCE</scope>
    <source>
        <strain evidence="12">9E7_DIV0242</strain>
    </source>
</reference>
<keyword evidence="5 9" id="KW-0812">Transmembrane</keyword>
<gene>
    <name evidence="12" type="ORF">A5888_003369</name>
    <name evidence="11" type="ORF">A5888_003668</name>
</gene>
<dbReference type="PANTHER" id="PTHR33989">
    <property type="match status" value="1"/>
</dbReference>
<evidence type="ECO:0000256" key="9">
    <source>
        <dbReference type="SAM" id="Phobius"/>
    </source>
</evidence>
<dbReference type="PROSITE" id="PS51105">
    <property type="entry name" value="PTS_EIIC_TYPE_3"/>
    <property type="match status" value="1"/>
</dbReference>
<dbReference type="Pfam" id="PF02378">
    <property type="entry name" value="PTS_EIIC"/>
    <property type="match status" value="1"/>
</dbReference>
<dbReference type="GO" id="GO:0005886">
    <property type="term" value="C:plasma membrane"/>
    <property type="evidence" value="ECO:0007669"/>
    <property type="project" value="UniProtKB-SubCell"/>
</dbReference>